<protein>
    <submittedName>
        <fullName evidence="1">Uncharacterized protein</fullName>
    </submittedName>
</protein>
<organism evidence="1 2">
    <name type="scientific">Aspergillus ibericus CBS 121593</name>
    <dbReference type="NCBI Taxonomy" id="1448316"/>
    <lineage>
        <taxon>Eukaryota</taxon>
        <taxon>Fungi</taxon>
        <taxon>Dikarya</taxon>
        <taxon>Ascomycota</taxon>
        <taxon>Pezizomycotina</taxon>
        <taxon>Eurotiomycetes</taxon>
        <taxon>Eurotiomycetidae</taxon>
        <taxon>Eurotiales</taxon>
        <taxon>Aspergillaceae</taxon>
        <taxon>Aspergillus</taxon>
        <taxon>Aspergillus subgen. Circumdati</taxon>
    </lineage>
</organism>
<dbReference type="EMBL" id="KZ824510">
    <property type="protein sequence ID" value="RAK94959.1"/>
    <property type="molecule type" value="Genomic_DNA"/>
</dbReference>
<evidence type="ECO:0000313" key="1">
    <source>
        <dbReference type="EMBL" id="RAK94959.1"/>
    </source>
</evidence>
<dbReference type="VEuPathDB" id="FungiDB:BO80DRAFT_369963"/>
<evidence type="ECO:0000313" key="2">
    <source>
        <dbReference type="Proteomes" id="UP000249402"/>
    </source>
</evidence>
<dbReference type="OrthoDB" id="10477976at2759"/>
<accession>A0A395GHR7</accession>
<dbReference type="GeneID" id="37221288"/>
<name>A0A395GHR7_9EURO</name>
<keyword evidence="2" id="KW-1185">Reference proteome</keyword>
<dbReference type="Proteomes" id="UP000249402">
    <property type="component" value="Unassembled WGS sequence"/>
</dbReference>
<proteinExistence type="predicted"/>
<sequence>MGRSPVDLLSSSLRSVFESLSKTALVLSVWPSECPPNPLFSFHLAIPGSARVSVFKETTHLACCADIMLMCLKLASILYWPWARPPFADLARATNSENPALLCPKLLQNARHSPAMGDQWRKSRIPILTLPRLEMRGTARSGSVLGRCMDWPRPGMNNREGSPLAFIL</sequence>
<gene>
    <name evidence="1" type="ORF">BO80DRAFT_369963</name>
</gene>
<dbReference type="AlphaFoldDB" id="A0A395GHR7"/>
<dbReference type="RefSeq" id="XP_025569287.1">
    <property type="nucleotide sequence ID" value="XM_025716423.1"/>
</dbReference>
<reference evidence="1 2" key="1">
    <citation type="submission" date="2018-02" db="EMBL/GenBank/DDBJ databases">
        <title>The genomes of Aspergillus section Nigri reveals drivers in fungal speciation.</title>
        <authorList>
            <consortium name="DOE Joint Genome Institute"/>
            <person name="Vesth T.C."/>
            <person name="Nybo J."/>
            <person name="Theobald S."/>
            <person name="Brandl J."/>
            <person name="Frisvad J.C."/>
            <person name="Nielsen K.F."/>
            <person name="Lyhne E.K."/>
            <person name="Kogle M.E."/>
            <person name="Kuo A."/>
            <person name="Riley R."/>
            <person name="Clum A."/>
            <person name="Nolan M."/>
            <person name="Lipzen A."/>
            <person name="Salamov A."/>
            <person name="Henrissat B."/>
            <person name="Wiebenga A."/>
            <person name="De vries R.P."/>
            <person name="Grigoriev I.V."/>
            <person name="Mortensen U.H."/>
            <person name="Andersen M.R."/>
            <person name="Baker S.E."/>
        </authorList>
    </citation>
    <scope>NUCLEOTIDE SEQUENCE [LARGE SCALE GENOMIC DNA]</scope>
    <source>
        <strain evidence="1 2">CBS 121593</strain>
    </source>
</reference>